<dbReference type="RefSeq" id="XP_034255883.1">
    <property type="nucleotide sequence ID" value="XM_034399992.1"/>
</dbReference>
<sequence>MSQSSGHVGPPRLVDFSCRIQEPDNDSSAACLLTFELENKEALSNSSNGIQTMETFKIDLEMQPATLSTLLDGLGRIRAQLSSVANKK</sequence>
<dbReference type="GeneID" id="117653939"/>
<proteinExistence type="predicted"/>
<organism evidence="2">
    <name type="scientific">Thrips palmi</name>
    <name type="common">Melon thrips</name>
    <dbReference type="NCBI Taxonomy" id="161013"/>
    <lineage>
        <taxon>Eukaryota</taxon>
        <taxon>Metazoa</taxon>
        <taxon>Ecdysozoa</taxon>
        <taxon>Arthropoda</taxon>
        <taxon>Hexapoda</taxon>
        <taxon>Insecta</taxon>
        <taxon>Pterygota</taxon>
        <taxon>Neoptera</taxon>
        <taxon>Paraneoptera</taxon>
        <taxon>Thysanoptera</taxon>
        <taxon>Terebrantia</taxon>
        <taxon>Thripoidea</taxon>
        <taxon>Thripidae</taxon>
        <taxon>Thrips</taxon>
    </lineage>
</organism>
<name>A0A6P9ACH7_THRPL</name>
<gene>
    <name evidence="2" type="primary">LOC117653939</name>
</gene>
<accession>A0A6P9ACH7</accession>
<dbReference type="KEGG" id="tpal:117653939"/>
<reference evidence="2" key="1">
    <citation type="submission" date="2025-08" db="UniProtKB">
        <authorList>
            <consortium name="RefSeq"/>
        </authorList>
    </citation>
    <scope>IDENTIFICATION</scope>
    <source>
        <tissue evidence="2">Total insect</tissue>
    </source>
</reference>
<dbReference type="AlphaFoldDB" id="A0A6P9ACH7"/>
<dbReference type="OrthoDB" id="64318at2759"/>
<dbReference type="Proteomes" id="UP000515158">
    <property type="component" value="Unplaced"/>
</dbReference>
<evidence type="ECO:0000313" key="1">
    <source>
        <dbReference type="Proteomes" id="UP000515158"/>
    </source>
</evidence>
<evidence type="ECO:0000313" key="2">
    <source>
        <dbReference type="RefSeq" id="XP_034255883.1"/>
    </source>
</evidence>
<protein>
    <submittedName>
        <fullName evidence="2">COMM domain-containing protein 9-like</fullName>
    </submittedName>
</protein>
<keyword evidence="1" id="KW-1185">Reference proteome</keyword>
<dbReference type="InParanoid" id="A0A6P9ACH7"/>